<protein>
    <submittedName>
        <fullName evidence="2">Uncharacterized protein</fullName>
    </submittedName>
</protein>
<dbReference type="EMBL" id="JANBPU010000142">
    <property type="protein sequence ID" value="KAJ1915538.1"/>
    <property type="molecule type" value="Genomic_DNA"/>
</dbReference>
<comment type="caution">
    <text evidence="2">The sequence shown here is derived from an EMBL/GenBank/DDBJ whole genome shotgun (WGS) entry which is preliminary data.</text>
</comment>
<gene>
    <name evidence="2" type="ORF">H4219_004276</name>
</gene>
<feature type="compositionally biased region" description="Polar residues" evidence="1">
    <location>
        <begin position="121"/>
        <end position="136"/>
    </location>
</feature>
<dbReference type="AlphaFoldDB" id="A0A9W7ZT37"/>
<organism evidence="2 3">
    <name type="scientific">Mycoemilia scoparia</name>
    <dbReference type="NCBI Taxonomy" id="417184"/>
    <lineage>
        <taxon>Eukaryota</taxon>
        <taxon>Fungi</taxon>
        <taxon>Fungi incertae sedis</taxon>
        <taxon>Zoopagomycota</taxon>
        <taxon>Kickxellomycotina</taxon>
        <taxon>Kickxellomycetes</taxon>
        <taxon>Kickxellales</taxon>
        <taxon>Kickxellaceae</taxon>
        <taxon>Mycoemilia</taxon>
    </lineage>
</organism>
<feature type="compositionally biased region" description="Basic and acidic residues" evidence="1">
    <location>
        <begin position="143"/>
        <end position="154"/>
    </location>
</feature>
<evidence type="ECO:0000313" key="3">
    <source>
        <dbReference type="Proteomes" id="UP001150538"/>
    </source>
</evidence>
<proteinExistence type="predicted"/>
<reference evidence="2" key="1">
    <citation type="submission" date="2022-07" db="EMBL/GenBank/DDBJ databases">
        <title>Phylogenomic reconstructions and comparative analyses of Kickxellomycotina fungi.</title>
        <authorList>
            <person name="Reynolds N.K."/>
            <person name="Stajich J.E."/>
            <person name="Barry K."/>
            <person name="Grigoriev I.V."/>
            <person name="Crous P."/>
            <person name="Smith M.E."/>
        </authorList>
    </citation>
    <scope>NUCLEOTIDE SEQUENCE</scope>
    <source>
        <strain evidence="2">NBRC 100468</strain>
    </source>
</reference>
<dbReference type="OrthoDB" id="9999611at2759"/>
<evidence type="ECO:0000256" key="1">
    <source>
        <dbReference type="SAM" id="MobiDB-lite"/>
    </source>
</evidence>
<feature type="region of interest" description="Disordered" evidence="1">
    <location>
        <begin position="120"/>
        <end position="154"/>
    </location>
</feature>
<accession>A0A9W7ZT37</accession>
<evidence type="ECO:0000313" key="2">
    <source>
        <dbReference type="EMBL" id="KAJ1915538.1"/>
    </source>
</evidence>
<keyword evidence="3" id="KW-1185">Reference proteome</keyword>
<dbReference type="PANTHER" id="PTHR40460:SF1">
    <property type="entry name" value="CSBD-LIKE DOMAIN-CONTAINING PROTEIN"/>
    <property type="match status" value="1"/>
</dbReference>
<name>A0A9W7ZT37_9FUNG</name>
<sequence length="154" mass="16865">MSLQPPSRSSNQRFIPRNEEGAYDDILRFLPLDLPKGDQKSFQDDETELEIIYRFPTMSSKFNANVDYYTGAAKEKLGSALGKTEWEADGAARKAKGEAEYEACNAKDYKDGAVDKIKGHGQSTLGSITGDTQQQAEGAMNKAKGDAKMKASSK</sequence>
<dbReference type="PANTHER" id="PTHR40460">
    <property type="entry name" value="CHROMOSOME 1, WHOLE GENOME SHOTGUN SEQUENCE"/>
    <property type="match status" value="1"/>
</dbReference>
<dbReference type="Proteomes" id="UP001150538">
    <property type="component" value="Unassembled WGS sequence"/>
</dbReference>